<feature type="domain" description="Radical SAM core" evidence="7">
    <location>
        <begin position="39"/>
        <end position="270"/>
    </location>
</feature>
<sequence length="316" mass="35391">MIQTEPNKSPFPFSVDNKRYHTLSYHFQKTFGCRVEKAVVDAGFTCPNIDGTCGTGGCSFCLNGSGGFAQSGVFSVTQQLQMEADRIYKKRNGAKLIAYFQSHSNTYGDLDMLKKIYNEALSFPNVVGLSIGTRPDCIDEENAGLIADFSKKAYVTVELGLQTIHDETAKRFNRGYGFCEFLRAFRLLKEKNIRVCVHIINGLYGETQEDMVKTAFVLGKLRPDAVKIHLLHILKGTKAQQQFEAGELTPMKKDRYIDTVCRQLAYLPPECVIERLTGDGIKDKLIAPRWSLDKISVLAGIDRELCLRGAVQGEFF</sequence>
<evidence type="ECO:0000256" key="3">
    <source>
        <dbReference type="ARBA" id="ARBA00022691"/>
    </source>
</evidence>
<dbReference type="InterPro" id="IPR032432">
    <property type="entry name" value="Radical_SAM_C"/>
</dbReference>
<dbReference type="InterPro" id="IPR058240">
    <property type="entry name" value="rSAM_sf"/>
</dbReference>
<dbReference type="SFLD" id="SFLDG01082">
    <property type="entry name" value="B12-binding_domain_containing"/>
    <property type="match status" value="1"/>
</dbReference>
<accession>A0A926DLM0</accession>
<organism evidence="8 9">
    <name type="scientific">Congzhengia minquanensis</name>
    <dbReference type="NCBI Taxonomy" id="2763657"/>
    <lineage>
        <taxon>Bacteria</taxon>
        <taxon>Bacillati</taxon>
        <taxon>Bacillota</taxon>
        <taxon>Clostridia</taxon>
        <taxon>Eubacteriales</taxon>
        <taxon>Oscillospiraceae</taxon>
        <taxon>Congzhengia</taxon>
    </lineage>
</organism>
<dbReference type="EMBL" id="JACRSU010000002">
    <property type="protein sequence ID" value="MBC8540556.1"/>
    <property type="molecule type" value="Genomic_DNA"/>
</dbReference>
<protein>
    <submittedName>
        <fullName evidence="8">TIGR01212 family radical SAM protein</fullName>
    </submittedName>
</protein>
<dbReference type="InterPro" id="IPR039661">
    <property type="entry name" value="ELP3"/>
</dbReference>
<comment type="cofactor">
    <cofactor evidence="1">
        <name>[4Fe-4S] cluster</name>
        <dbReference type="ChEBI" id="CHEBI:49883"/>
    </cofactor>
</comment>
<dbReference type="AlphaFoldDB" id="A0A926DLM0"/>
<dbReference type="GO" id="GO:0051539">
    <property type="term" value="F:4 iron, 4 sulfur cluster binding"/>
    <property type="evidence" value="ECO:0007669"/>
    <property type="project" value="UniProtKB-KW"/>
</dbReference>
<dbReference type="GO" id="GO:0046872">
    <property type="term" value="F:metal ion binding"/>
    <property type="evidence" value="ECO:0007669"/>
    <property type="project" value="UniProtKB-KW"/>
</dbReference>
<keyword evidence="9" id="KW-1185">Reference proteome</keyword>
<dbReference type="InterPro" id="IPR005911">
    <property type="entry name" value="YhcC-like"/>
</dbReference>
<dbReference type="SUPFAM" id="SSF102114">
    <property type="entry name" value="Radical SAM enzymes"/>
    <property type="match status" value="1"/>
</dbReference>
<evidence type="ECO:0000259" key="7">
    <source>
        <dbReference type="PROSITE" id="PS51918"/>
    </source>
</evidence>
<evidence type="ECO:0000256" key="6">
    <source>
        <dbReference type="ARBA" id="ARBA00023014"/>
    </source>
</evidence>
<proteinExistence type="predicted"/>
<keyword evidence="3" id="KW-0949">S-adenosyl-L-methionine</keyword>
<dbReference type="InterPro" id="IPR007197">
    <property type="entry name" value="rSAM"/>
</dbReference>
<evidence type="ECO:0000313" key="8">
    <source>
        <dbReference type="EMBL" id="MBC8540556.1"/>
    </source>
</evidence>
<dbReference type="SFLD" id="SFLDS00029">
    <property type="entry name" value="Radical_SAM"/>
    <property type="match status" value="1"/>
</dbReference>
<keyword evidence="4" id="KW-0479">Metal-binding</keyword>
<dbReference type="SMART" id="SM00729">
    <property type="entry name" value="Elp3"/>
    <property type="match status" value="1"/>
</dbReference>
<dbReference type="SFLD" id="SFLDG01091">
    <property type="entry name" value="uncharacterized_CHP01210-like"/>
    <property type="match status" value="1"/>
</dbReference>
<keyword evidence="2" id="KW-0004">4Fe-4S</keyword>
<evidence type="ECO:0000256" key="5">
    <source>
        <dbReference type="ARBA" id="ARBA00023004"/>
    </source>
</evidence>
<dbReference type="Gene3D" id="3.80.30.20">
    <property type="entry name" value="tm_1862 like domain"/>
    <property type="match status" value="1"/>
</dbReference>
<dbReference type="InterPro" id="IPR023404">
    <property type="entry name" value="rSAM_horseshoe"/>
</dbReference>
<dbReference type="PANTHER" id="PTHR11135">
    <property type="entry name" value="HISTONE ACETYLTRANSFERASE-RELATED"/>
    <property type="match status" value="1"/>
</dbReference>
<evidence type="ECO:0000313" key="9">
    <source>
        <dbReference type="Proteomes" id="UP000611762"/>
    </source>
</evidence>
<dbReference type="RefSeq" id="WP_177679065.1">
    <property type="nucleotide sequence ID" value="NZ_JACRSU010000002.1"/>
</dbReference>
<dbReference type="GO" id="GO:0003824">
    <property type="term" value="F:catalytic activity"/>
    <property type="evidence" value="ECO:0007669"/>
    <property type="project" value="InterPro"/>
</dbReference>
<evidence type="ECO:0000256" key="1">
    <source>
        <dbReference type="ARBA" id="ARBA00001966"/>
    </source>
</evidence>
<dbReference type="Proteomes" id="UP000611762">
    <property type="component" value="Unassembled WGS sequence"/>
</dbReference>
<dbReference type="InterPro" id="IPR006638">
    <property type="entry name" value="Elp3/MiaA/NifB-like_rSAM"/>
</dbReference>
<dbReference type="SFLD" id="SFLDG01086">
    <property type="entry name" value="elongater_protein-like"/>
    <property type="match status" value="1"/>
</dbReference>
<dbReference type="NCBIfam" id="TIGR01212">
    <property type="entry name" value="TIGR01212 family radical SAM protein"/>
    <property type="match status" value="1"/>
</dbReference>
<gene>
    <name evidence="8" type="ORF">H8698_06165</name>
</gene>
<evidence type="ECO:0000256" key="4">
    <source>
        <dbReference type="ARBA" id="ARBA00022723"/>
    </source>
</evidence>
<dbReference type="PROSITE" id="PS51918">
    <property type="entry name" value="RADICAL_SAM"/>
    <property type="match status" value="1"/>
</dbReference>
<dbReference type="Pfam" id="PF16199">
    <property type="entry name" value="Radical_SAM_C"/>
    <property type="match status" value="1"/>
</dbReference>
<comment type="caution">
    <text evidence="8">The sequence shown here is derived from an EMBL/GenBank/DDBJ whole genome shotgun (WGS) entry which is preliminary data.</text>
</comment>
<name>A0A926DLM0_9FIRM</name>
<dbReference type="PANTHER" id="PTHR11135:SF1">
    <property type="entry name" value="PROTEIN YHCC"/>
    <property type="match status" value="1"/>
</dbReference>
<reference evidence="8" key="1">
    <citation type="submission" date="2020-08" db="EMBL/GenBank/DDBJ databases">
        <title>Genome public.</title>
        <authorList>
            <person name="Liu C."/>
            <person name="Sun Q."/>
        </authorList>
    </citation>
    <scope>NUCLEOTIDE SEQUENCE</scope>
    <source>
        <strain evidence="8">H8</strain>
    </source>
</reference>
<keyword evidence="6" id="KW-0411">Iron-sulfur</keyword>
<dbReference type="Pfam" id="PF04055">
    <property type="entry name" value="Radical_SAM"/>
    <property type="match status" value="1"/>
</dbReference>
<evidence type="ECO:0000256" key="2">
    <source>
        <dbReference type="ARBA" id="ARBA00022485"/>
    </source>
</evidence>
<keyword evidence="5" id="KW-0408">Iron</keyword>